<protein>
    <submittedName>
        <fullName evidence="4">Protein BatD</fullName>
    </submittedName>
</protein>
<dbReference type="Pfam" id="PF25607">
    <property type="entry name" value="DUF7939"/>
    <property type="match status" value="1"/>
</dbReference>
<feature type="chain" id="PRO_5018324483" evidence="2">
    <location>
        <begin position="22"/>
        <end position="546"/>
    </location>
</feature>
<dbReference type="PANTHER" id="PTHR40940:SF1">
    <property type="entry name" value="PROTEIN BATD"/>
    <property type="match status" value="1"/>
</dbReference>
<feature type="domain" description="DUF7939" evidence="3">
    <location>
        <begin position="455"/>
        <end position="531"/>
    </location>
</feature>
<dbReference type="Proteomes" id="UP000281474">
    <property type="component" value="Unassembled WGS sequence"/>
</dbReference>
<gene>
    <name evidence="4" type="ORF">D5018_07485</name>
</gene>
<keyword evidence="1" id="KW-0812">Transmembrane</keyword>
<dbReference type="PANTHER" id="PTHR40940">
    <property type="entry name" value="PROTEIN BATD-RELATED"/>
    <property type="match status" value="1"/>
</dbReference>
<dbReference type="AlphaFoldDB" id="A0A3L8Q0N4"/>
<organism evidence="4 5">
    <name type="scientific">Parashewanella curva</name>
    <dbReference type="NCBI Taxonomy" id="2338552"/>
    <lineage>
        <taxon>Bacteria</taxon>
        <taxon>Pseudomonadati</taxon>
        <taxon>Pseudomonadota</taxon>
        <taxon>Gammaproteobacteria</taxon>
        <taxon>Alteromonadales</taxon>
        <taxon>Shewanellaceae</taxon>
        <taxon>Parashewanella</taxon>
    </lineage>
</organism>
<keyword evidence="1" id="KW-1133">Transmembrane helix</keyword>
<accession>A0A3L8Q0N4</accession>
<dbReference type="Pfam" id="PF13584">
    <property type="entry name" value="BatD"/>
    <property type="match status" value="1"/>
</dbReference>
<name>A0A3L8Q0N4_9GAMM</name>
<dbReference type="InterPro" id="IPR025738">
    <property type="entry name" value="BatD"/>
</dbReference>
<comment type="caution">
    <text evidence="4">The sequence shown here is derived from an EMBL/GenBank/DDBJ whole genome shotgun (WGS) entry which is preliminary data.</text>
</comment>
<evidence type="ECO:0000313" key="5">
    <source>
        <dbReference type="Proteomes" id="UP000281474"/>
    </source>
</evidence>
<evidence type="ECO:0000256" key="1">
    <source>
        <dbReference type="SAM" id="Phobius"/>
    </source>
</evidence>
<dbReference type="RefSeq" id="WP_121838390.1">
    <property type="nucleotide sequence ID" value="NZ_ML014766.1"/>
</dbReference>
<evidence type="ECO:0000256" key="2">
    <source>
        <dbReference type="SAM" id="SignalP"/>
    </source>
</evidence>
<feature type="transmembrane region" description="Helical" evidence="1">
    <location>
        <begin position="410"/>
        <end position="430"/>
    </location>
</feature>
<proteinExistence type="predicted"/>
<keyword evidence="5" id="KW-1185">Reference proteome</keyword>
<keyword evidence="2" id="KW-0732">Signal</keyword>
<feature type="signal peptide" evidence="2">
    <location>
        <begin position="1"/>
        <end position="21"/>
    </location>
</feature>
<evidence type="ECO:0000313" key="4">
    <source>
        <dbReference type="EMBL" id="RLV60358.1"/>
    </source>
</evidence>
<evidence type="ECO:0000259" key="3">
    <source>
        <dbReference type="Pfam" id="PF25607"/>
    </source>
</evidence>
<keyword evidence="1" id="KW-0472">Membrane</keyword>
<dbReference type="EMBL" id="QZEI01000017">
    <property type="protein sequence ID" value="RLV60358.1"/>
    <property type="molecule type" value="Genomic_DNA"/>
</dbReference>
<dbReference type="OrthoDB" id="5293418at2"/>
<dbReference type="InterPro" id="IPR057699">
    <property type="entry name" value="DUF7939"/>
</dbReference>
<reference evidence="4 5" key="1">
    <citation type="submission" date="2018-09" db="EMBL/GenBank/DDBJ databases">
        <title>Phylogeny of the Shewanellaceae, and recommendation for two new genera, Pseudoshewanella and Parashewanella.</title>
        <authorList>
            <person name="Wang G."/>
        </authorList>
    </citation>
    <scope>NUCLEOTIDE SEQUENCE [LARGE SCALE GENOMIC DNA]</scope>
    <source>
        <strain evidence="4 5">C51</strain>
    </source>
</reference>
<sequence>MVKRLLTLFILLVSTSSPALAITKIESSVDRNPVVKGEYFILNVTADDEVEGKTLNTSALLKDFIVGRTSVSRSTQIINFDAKRETRWQILLAPKHKGIVKIPSFEIDNVKSNEIALQVVSDANAKQKNKDVYIITSLNHQQGYVGQLLLYTMKLYLAVDLQRGALNAPNIEDAQVKQIGNDKDTTEIVNGRRFRVIERTYGVIPNKAGKLEITGAGFSGDVLTNTQPSRGLFGFNESRPVLLNAKPQSIQILPKPADYYGDWLVSDLVVLKETWPENKNVFEVGSPITRTIKILASNTDDTSVPTLNLSYSNALKSYPEKPVRKTYVRGNSLVAEVSQTVAIVPTKPGSFTLPEVRVPWWNPIKRKQEFAILPAKTIKVIGSVPASATQEPIAPPQTATTPAPVESAGYWPWVSLVLALLWLFSTFMWWRQSRQPNTQEMAIPRASAQWSDISIKEIEQAFEAKEYGKVLTLLQKYASQLQGTTLNLSQVSQVSTEVQQVIEELQAAQYGKGQCQLTAKALREAIESLNASNAKKNDNHLTPLNP</sequence>